<protein>
    <submittedName>
        <fullName evidence="2">Uncharacterized protein</fullName>
    </submittedName>
</protein>
<evidence type="ECO:0000256" key="1">
    <source>
        <dbReference type="SAM" id="MobiDB-lite"/>
    </source>
</evidence>
<proteinExistence type="predicted"/>
<dbReference type="AlphaFoldDB" id="A0A7S4S0E9"/>
<sequence>MGQEVNLASEANADLDVKCPTDKRSFGAQLMRTMILTRESSLRRLRKNGLSEENKADFSASDPTETEDLPPDVPLIPRHGSTVSVSIARYPANIEEEDRVRINTEFASAIRGILTEAYGRPPNRADVNEYVILRSGQGCSSCVCVTKPPTGHPCTQFTALWIAARLVVWALASERCDVRAGLDGGMVQTIFDAYNLPDVKGEAIESAARIMDCALPGQVLANWETFVKPLESPANQRTLSSRLFYRMDPVRHDIVVGRGVRAIVQSVIGQVTSHSYALGGGGGHSSSFGNLEPPEAKWYLSLNPSELSKDAETGIKVKVPPRELLQRHKRVAFVGITHDKLAKVFRQVLEEDPDHTWDRILLFFLSDEKMEWAADSIVSHAPARRLSVLNPNGFDVIKEKNVEELTMQEAETILYGTSVKGAQDADTQQSEKIQTNKAALIKSKAGARAELEELLTGKVRELRFLSYDRPFYCASYWDWDEWGGFIHVSPMIWGADPKTCPAMNYHWIGVDPGDDYVSYQDGLSSLLRVAHPF</sequence>
<organism evidence="2">
    <name type="scientific">Ditylum brightwellii</name>
    <dbReference type="NCBI Taxonomy" id="49249"/>
    <lineage>
        <taxon>Eukaryota</taxon>
        <taxon>Sar</taxon>
        <taxon>Stramenopiles</taxon>
        <taxon>Ochrophyta</taxon>
        <taxon>Bacillariophyta</taxon>
        <taxon>Mediophyceae</taxon>
        <taxon>Lithodesmiophycidae</taxon>
        <taxon>Lithodesmiales</taxon>
        <taxon>Lithodesmiaceae</taxon>
        <taxon>Ditylum</taxon>
    </lineage>
</organism>
<accession>A0A7S4S0E9</accession>
<feature type="region of interest" description="Disordered" evidence="1">
    <location>
        <begin position="46"/>
        <end position="75"/>
    </location>
</feature>
<reference evidence="2" key="1">
    <citation type="submission" date="2021-01" db="EMBL/GenBank/DDBJ databases">
        <authorList>
            <person name="Corre E."/>
            <person name="Pelletier E."/>
            <person name="Niang G."/>
            <person name="Scheremetjew M."/>
            <person name="Finn R."/>
            <person name="Kale V."/>
            <person name="Holt S."/>
            <person name="Cochrane G."/>
            <person name="Meng A."/>
            <person name="Brown T."/>
            <person name="Cohen L."/>
        </authorList>
    </citation>
    <scope>NUCLEOTIDE SEQUENCE</scope>
    <source>
        <strain evidence="2">GSO104</strain>
    </source>
</reference>
<dbReference type="EMBL" id="HBNS01033392">
    <property type="protein sequence ID" value="CAE4628589.1"/>
    <property type="molecule type" value="Transcribed_RNA"/>
</dbReference>
<name>A0A7S4S0E9_9STRA</name>
<evidence type="ECO:0000313" key="2">
    <source>
        <dbReference type="EMBL" id="CAE4628589.1"/>
    </source>
</evidence>
<gene>
    <name evidence="2" type="ORF">DBRI00130_LOCUS26133</name>
</gene>